<dbReference type="AlphaFoldDB" id="A0A068RXK7"/>
<dbReference type="EMBL" id="CBTN010000019">
    <property type="protein sequence ID" value="CDH53711.1"/>
    <property type="molecule type" value="Genomic_DNA"/>
</dbReference>
<feature type="transmembrane region" description="Helical" evidence="1">
    <location>
        <begin position="56"/>
        <end position="74"/>
    </location>
</feature>
<dbReference type="Pfam" id="PF02466">
    <property type="entry name" value="Tim17"/>
    <property type="match status" value="1"/>
</dbReference>
<dbReference type="Pfam" id="PF15982">
    <property type="entry name" value="TMEM135_C_rich"/>
    <property type="match status" value="1"/>
</dbReference>
<evidence type="ECO:0000313" key="4">
    <source>
        <dbReference type="Proteomes" id="UP000027586"/>
    </source>
</evidence>
<comment type="caution">
    <text evidence="3">The sequence shown here is derived from an EMBL/GenBank/DDBJ whole genome shotgun (WGS) entry which is preliminary data.</text>
</comment>
<reference evidence="3" key="1">
    <citation type="submission" date="2013-08" db="EMBL/GenBank/DDBJ databases">
        <title>Gene expansion shapes genome architecture in the human pathogen Lichtheimia corymbifera: an evolutionary genomics analysis in the ancient terrestrial Mucorales (Mucoromycotina).</title>
        <authorList>
            <person name="Schwartze V.U."/>
            <person name="Winter S."/>
            <person name="Shelest E."/>
            <person name="Marcet-Houben M."/>
            <person name="Horn F."/>
            <person name="Wehner S."/>
            <person name="Hoffmann K."/>
            <person name="Riege K."/>
            <person name="Sammeth M."/>
            <person name="Nowrousian M."/>
            <person name="Valiante V."/>
            <person name="Linde J."/>
            <person name="Jacobsen I.D."/>
            <person name="Marz M."/>
            <person name="Brakhage A.A."/>
            <person name="Gabaldon T."/>
            <person name="Bocker S."/>
            <person name="Voigt K."/>
        </authorList>
    </citation>
    <scope>NUCLEOTIDE SEQUENCE [LARGE SCALE GENOMIC DNA]</scope>
    <source>
        <strain evidence="3">FSU 9682</strain>
    </source>
</reference>
<accession>A0A068RXK7</accession>
<dbReference type="OrthoDB" id="291792at2759"/>
<feature type="domain" description="Transmembrane protein 135 N-terminal" evidence="2">
    <location>
        <begin position="267"/>
        <end position="403"/>
    </location>
</feature>
<dbReference type="InterPro" id="IPR026749">
    <property type="entry name" value="Tmem135"/>
</dbReference>
<dbReference type="PANTHER" id="PTHR12459">
    <property type="entry name" value="TRANSMEMBRANE PROTEIN 135-RELATED"/>
    <property type="match status" value="1"/>
</dbReference>
<dbReference type="Proteomes" id="UP000027586">
    <property type="component" value="Unassembled WGS sequence"/>
</dbReference>
<keyword evidence="4" id="KW-1185">Reference proteome</keyword>
<keyword evidence="1" id="KW-1133">Transmembrane helix</keyword>
<gene>
    <name evidence="3" type="ORF">LCOR_05037.1</name>
</gene>
<sequence length="453" mass="51311">MSDTLQPKHRSSSYQRLKSKLKRNPSSYTAIDKKNWPRPQNVTDLLIHAIKGGGRAFLLAYGIRAGVIFCLSLLRVIRKRAAFGNIITASLKNETALRFAGMFGSFAFLWKLVNNGMRIYRDKDDRLNGLVAGAVAGLAILCEKQEKRVDIAQQLFVRALQGVYNAGKARDILYFKHGDALLFGLACGQILYAYTMQPHTLDPGYYNFMVKTARVPGDLLVLNAKNVRGFPVSQQEALAAVNKFRPTKNALAITKAMPEYPAAIPCEMIHPWVDGCHNTAVERFLKVCQAMFPVYGTLHFVPMLLLRTKHLRKDPKGMLAKTSLATIKSCAFLGLFVMLYQYQVCMHRKLMDAGVISSNSKYFYGIFGFVCSFSSIFLEEKKRRGELAMYCLPIALKSAYQIAYQRKWIIHIKHFEVMMTSVAMAIIMSFYQEEPDVLSSFVRKIMYQFFGKN</sequence>
<feature type="transmembrane region" description="Helical" evidence="1">
    <location>
        <begin position="362"/>
        <end position="379"/>
    </location>
</feature>
<dbReference type="InterPro" id="IPR031926">
    <property type="entry name" value="TMEM135_N"/>
</dbReference>
<keyword evidence="1" id="KW-0812">Transmembrane</keyword>
<evidence type="ECO:0000259" key="2">
    <source>
        <dbReference type="Pfam" id="PF15982"/>
    </source>
</evidence>
<dbReference type="PANTHER" id="PTHR12459:SF6">
    <property type="entry name" value="GB|AAD46013.1"/>
    <property type="match status" value="1"/>
</dbReference>
<feature type="transmembrane region" description="Helical" evidence="1">
    <location>
        <begin position="95"/>
        <end position="113"/>
    </location>
</feature>
<name>A0A068RXK7_9FUNG</name>
<feature type="transmembrane region" description="Helical" evidence="1">
    <location>
        <begin position="415"/>
        <end position="432"/>
    </location>
</feature>
<evidence type="ECO:0000313" key="3">
    <source>
        <dbReference type="EMBL" id="CDH53711.1"/>
    </source>
</evidence>
<dbReference type="VEuPathDB" id="FungiDB:LCOR_05037.1"/>
<proteinExistence type="predicted"/>
<protein>
    <submittedName>
        <fullName evidence="3">Peroxisomal membrane protein 4</fullName>
    </submittedName>
</protein>
<organism evidence="3 4">
    <name type="scientific">Lichtheimia corymbifera JMRC:FSU:9682</name>
    <dbReference type="NCBI Taxonomy" id="1263082"/>
    <lineage>
        <taxon>Eukaryota</taxon>
        <taxon>Fungi</taxon>
        <taxon>Fungi incertae sedis</taxon>
        <taxon>Mucoromycota</taxon>
        <taxon>Mucoromycotina</taxon>
        <taxon>Mucoromycetes</taxon>
        <taxon>Mucorales</taxon>
        <taxon>Lichtheimiaceae</taxon>
        <taxon>Lichtheimia</taxon>
    </lineage>
</organism>
<evidence type="ECO:0000256" key="1">
    <source>
        <dbReference type="SAM" id="Phobius"/>
    </source>
</evidence>
<feature type="transmembrane region" description="Helical" evidence="1">
    <location>
        <begin position="318"/>
        <end position="342"/>
    </location>
</feature>
<keyword evidence="1" id="KW-0472">Membrane</keyword>